<feature type="domain" description="Piezo TM1-24" evidence="3">
    <location>
        <begin position="179"/>
        <end position="210"/>
    </location>
</feature>
<proteinExistence type="predicted"/>
<accession>A0AA47NPB1</accession>
<evidence type="ECO:0000313" key="5">
    <source>
        <dbReference type="Proteomes" id="UP001174136"/>
    </source>
</evidence>
<keyword evidence="2" id="KW-0472">Membrane</keyword>
<evidence type="ECO:0000313" key="4">
    <source>
        <dbReference type="EMBL" id="KAK0133101.1"/>
    </source>
</evidence>
<evidence type="ECO:0000259" key="3">
    <source>
        <dbReference type="Pfam" id="PF24871"/>
    </source>
</evidence>
<gene>
    <name evidence="4" type="ORF">N1851_031530</name>
</gene>
<name>A0AA47NPB1_MERPO</name>
<reference evidence="4" key="1">
    <citation type="journal article" date="2023" name="Front. Mar. Sci.">
        <title>A new Merluccius polli reference genome to investigate the effects of global change in West African waters.</title>
        <authorList>
            <person name="Mateo J.L."/>
            <person name="Blanco-Fernandez C."/>
            <person name="Garcia-Vazquez E."/>
            <person name="Machado-Schiaffino G."/>
        </authorList>
    </citation>
    <scope>NUCLEOTIDE SEQUENCE</scope>
    <source>
        <strain evidence="4">C29</strain>
        <tissue evidence="4">Fin</tissue>
    </source>
</reference>
<evidence type="ECO:0000256" key="2">
    <source>
        <dbReference type="SAM" id="Phobius"/>
    </source>
</evidence>
<feature type="region of interest" description="Disordered" evidence="1">
    <location>
        <begin position="204"/>
        <end position="232"/>
    </location>
</feature>
<dbReference type="Pfam" id="PF24871">
    <property type="entry name" value="Piezo_TM1-24"/>
    <property type="match status" value="1"/>
</dbReference>
<feature type="transmembrane region" description="Helical" evidence="2">
    <location>
        <begin position="177"/>
        <end position="198"/>
    </location>
</feature>
<dbReference type="EMBL" id="JAOPHQ010006019">
    <property type="protein sequence ID" value="KAK0133101.1"/>
    <property type="molecule type" value="Genomic_DNA"/>
</dbReference>
<dbReference type="InterPro" id="IPR056769">
    <property type="entry name" value="Piezo_TM1-24"/>
</dbReference>
<feature type="region of interest" description="Disordered" evidence="1">
    <location>
        <begin position="1"/>
        <end position="48"/>
    </location>
</feature>
<keyword evidence="5" id="KW-1185">Reference proteome</keyword>
<evidence type="ECO:0000256" key="1">
    <source>
        <dbReference type="SAM" id="MobiDB-lite"/>
    </source>
</evidence>
<dbReference type="AlphaFoldDB" id="A0AA47NPB1"/>
<sequence>MEVSVGGQVTHLFEESHRDWTGKPPPLQLDPDQDPDPDSDPDIGAGFPERWRLRSRADWFSGCCSRYASRPRASHFEGPLNAGVGVNGIQLCGKPQLTRINIGSAVNKNGESHSEAEAVQADMRLSVFLTAAAAGAESDRPANKRLFGSRKTDDERRHATLSTTVPLTQCRDFRACLFRYNGLSFVYLIYLLLIPLFAEPTSTTMQAETTIRKSGRGGKKREKMTAGESGTT</sequence>
<feature type="compositionally biased region" description="Basic and acidic residues" evidence="1">
    <location>
        <begin position="12"/>
        <end position="21"/>
    </location>
</feature>
<protein>
    <recommendedName>
        <fullName evidence="3">Piezo TM1-24 domain-containing protein</fullName>
    </recommendedName>
</protein>
<dbReference type="Proteomes" id="UP001174136">
    <property type="component" value="Unassembled WGS sequence"/>
</dbReference>
<keyword evidence="2" id="KW-0812">Transmembrane</keyword>
<comment type="caution">
    <text evidence="4">The sequence shown here is derived from an EMBL/GenBank/DDBJ whole genome shotgun (WGS) entry which is preliminary data.</text>
</comment>
<feature type="compositionally biased region" description="Acidic residues" evidence="1">
    <location>
        <begin position="31"/>
        <end position="41"/>
    </location>
</feature>
<keyword evidence="2" id="KW-1133">Transmembrane helix</keyword>
<organism evidence="4 5">
    <name type="scientific">Merluccius polli</name>
    <name type="common">Benguela hake</name>
    <name type="synonym">Merluccius cadenati</name>
    <dbReference type="NCBI Taxonomy" id="89951"/>
    <lineage>
        <taxon>Eukaryota</taxon>
        <taxon>Metazoa</taxon>
        <taxon>Chordata</taxon>
        <taxon>Craniata</taxon>
        <taxon>Vertebrata</taxon>
        <taxon>Euteleostomi</taxon>
        <taxon>Actinopterygii</taxon>
        <taxon>Neopterygii</taxon>
        <taxon>Teleostei</taxon>
        <taxon>Neoteleostei</taxon>
        <taxon>Acanthomorphata</taxon>
        <taxon>Zeiogadaria</taxon>
        <taxon>Gadariae</taxon>
        <taxon>Gadiformes</taxon>
        <taxon>Gadoidei</taxon>
        <taxon>Merlucciidae</taxon>
        <taxon>Merluccius</taxon>
    </lineage>
</organism>
<feature type="compositionally biased region" description="Basic residues" evidence="1">
    <location>
        <begin position="213"/>
        <end position="222"/>
    </location>
</feature>